<reference evidence="11" key="1">
    <citation type="journal article" date="2014" name="Proc. Natl. Acad. Sci. U.S.A.">
        <title>Extensive sampling of basidiomycete genomes demonstrates inadequacy of the white-rot/brown-rot paradigm for wood decay fungi.</title>
        <authorList>
            <person name="Riley R."/>
            <person name="Salamov A.A."/>
            <person name="Brown D.W."/>
            <person name="Nagy L.G."/>
            <person name="Floudas D."/>
            <person name="Held B.W."/>
            <person name="Levasseur A."/>
            <person name="Lombard V."/>
            <person name="Morin E."/>
            <person name="Otillar R."/>
            <person name="Lindquist E.A."/>
            <person name="Sun H."/>
            <person name="LaButti K.M."/>
            <person name="Schmutz J."/>
            <person name="Jabbour D."/>
            <person name="Luo H."/>
            <person name="Baker S.E."/>
            <person name="Pisabarro A.G."/>
            <person name="Walton J.D."/>
            <person name="Blanchette R.A."/>
            <person name="Henrissat B."/>
            <person name="Martin F."/>
            <person name="Cullen D."/>
            <person name="Hibbett D.S."/>
            <person name="Grigoriev I.V."/>
        </authorList>
    </citation>
    <scope>NUCLEOTIDE SEQUENCE [LARGE SCALE GENOMIC DNA]</scope>
    <source>
        <strain evidence="11">FD-172 SS1</strain>
    </source>
</reference>
<dbReference type="PANTHER" id="PTHR31313">
    <property type="entry name" value="TY1 ENHANCER ACTIVATOR"/>
    <property type="match status" value="1"/>
</dbReference>
<keyword evidence="6" id="KW-0804">Transcription</keyword>
<dbReference type="HOGENOM" id="CLU_004748_0_0_1"/>
<dbReference type="AlphaFoldDB" id="A0A067MCL2"/>
<dbReference type="SUPFAM" id="SSF57701">
    <property type="entry name" value="Zn2/Cys6 DNA-binding domain"/>
    <property type="match status" value="1"/>
</dbReference>
<dbReference type="Pfam" id="PF04082">
    <property type="entry name" value="Fungal_trans"/>
    <property type="match status" value="1"/>
</dbReference>
<evidence type="ECO:0000313" key="11">
    <source>
        <dbReference type="Proteomes" id="UP000027195"/>
    </source>
</evidence>
<dbReference type="InterPro" id="IPR007219">
    <property type="entry name" value="XnlR_reg_dom"/>
</dbReference>
<dbReference type="Proteomes" id="UP000027195">
    <property type="component" value="Unassembled WGS sequence"/>
</dbReference>
<dbReference type="Gene3D" id="4.10.240.10">
    <property type="entry name" value="Zn(2)-C6 fungal-type DNA-binding domain"/>
    <property type="match status" value="1"/>
</dbReference>
<gene>
    <name evidence="10" type="ORF">BOTBODRAFT_67359</name>
</gene>
<dbReference type="CDD" id="cd00067">
    <property type="entry name" value="GAL4"/>
    <property type="match status" value="1"/>
</dbReference>
<dbReference type="InterPro" id="IPR001138">
    <property type="entry name" value="Zn2Cys6_DnaBD"/>
</dbReference>
<evidence type="ECO:0000256" key="6">
    <source>
        <dbReference type="ARBA" id="ARBA00023163"/>
    </source>
</evidence>
<accession>A0A067MCL2</accession>
<dbReference type="GO" id="GO:0006351">
    <property type="term" value="P:DNA-templated transcription"/>
    <property type="evidence" value="ECO:0007669"/>
    <property type="project" value="InterPro"/>
</dbReference>
<dbReference type="InterPro" id="IPR051615">
    <property type="entry name" value="Transcr_Regulatory_Elem"/>
</dbReference>
<dbReference type="SMART" id="SM00906">
    <property type="entry name" value="Fungal_trans"/>
    <property type="match status" value="2"/>
</dbReference>
<feature type="compositionally biased region" description="Low complexity" evidence="8">
    <location>
        <begin position="887"/>
        <end position="902"/>
    </location>
</feature>
<feature type="region of interest" description="Disordered" evidence="8">
    <location>
        <begin position="167"/>
        <end position="188"/>
    </location>
</feature>
<evidence type="ECO:0000256" key="1">
    <source>
        <dbReference type="ARBA" id="ARBA00004123"/>
    </source>
</evidence>
<name>A0A067MCL2_BOTB1</name>
<dbReference type="GO" id="GO:0005634">
    <property type="term" value="C:nucleus"/>
    <property type="evidence" value="ECO:0007669"/>
    <property type="project" value="UniProtKB-SubCell"/>
</dbReference>
<sequence length="1042" mass="115008">MPRSDDFDDELLDAVGATTSREKIVRRRSSKACDNCRKAKCKCERAGPDTSQCRNCILLSLGPSRKRGPPKGYIDAIESKLHQMEALLGTIITSTDPRARTLIADLSQDAFAREIIARVDDSPFGNRGRKELEAGEGSSSRGKRSSHITARQVHALTSGMASRLNSDPYEWQSQKTDRSQSLDQSAYDLTDPSSSIISASSALRLDSPALQYPDTKPRSASFHAYESPRQRRRLELSTPQWSTLANCKPMHPNRDTPTPDDVPLGDPYSSMLSDTDSYYEEETSEDLIDTVGQLSLDHHNQIRYHGKAAGLHLLASATDASGSNRTKDGIWNIRSARSASAVREGEDDSCLPDRETQERLVEVYFTHVHPMIPVVHKVDFMRAFHDADASILKEKYSPALVLAMLAVAARYSPTGMPHIAPEVISDASEGYLEAAKKLINDQAGTSRPSTCQALLLLAYCEIGLDAMSEAWLHVGMAIRLAQDMGLHRSLDKWQASGANRFTSAEKETQKRIWWSCVFLDRFVAASIGRPVAISEKDYDTALPSVDQDEDVDMWTSPAPAEGAEAMPDTPCRVITAFNAQAALSEIFGAVLDLAYSVRPSRSRAARRGKLNERLDKWYYQLPECLRCDASSKRSAPPHIFALHMMYWTSVILLNRPFINIKNRDASPIADDDHSSTSSRLSTKSFGICTTASNHISSLIAAYGENHDLRRSSPILPYCLFTASIMHITILTAQPSDVQAGRGLQQSMDALKEVEMIWPNSKRSLDLLQGPKADIGQIQLTLVPSISLRHKRPAPEDTEEEKPFIAAPMPLSAERDRSFAASRHHSLSSVSTSPPLHPLAQLQGYHPDVETTSSSPVSDAPSHAHEPLYNAYRWVMPSQSNAGYRHGSYSSPSSLPSVASTGSYPGGPLEEPRHGHFSDLFAHHPPPQQPHTPHHYSQTEHQHHQHGHQRSAPSLPAQPHNHHQSSSHPRFNSQQEYWDGYATDPFSGDHSMLASSMHNLPIISAGLGGVHQPHPLSGLEYDRARHAHSSGIAYSFGDLARAR</sequence>
<dbReference type="InterPro" id="IPR036864">
    <property type="entry name" value="Zn2-C6_fun-type_DNA-bd_sf"/>
</dbReference>
<evidence type="ECO:0000259" key="9">
    <source>
        <dbReference type="SMART" id="SM00906"/>
    </source>
</evidence>
<keyword evidence="11" id="KW-1185">Reference proteome</keyword>
<dbReference type="EMBL" id="KL198050">
    <property type="protein sequence ID" value="KDQ12430.1"/>
    <property type="molecule type" value="Genomic_DNA"/>
</dbReference>
<proteinExistence type="predicted"/>
<dbReference type="CDD" id="cd12148">
    <property type="entry name" value="fungal_TF_MHR"/>
    <property type="match status" value="1"/>
</dbReference>
<evidence type="ECO:0000256" key="7">
    <source>
        <dbReference type="ARBA" id="ARBA00023242"/>
    </source>
</evidence>
<feature type="region of interest" description="Disordered" evidence="8">
    <location>
        <begin position="122"/>
        <end position="150"/>
    </location>
</feature>
<dbReference type="GO" id="GO:0003677">
    <property type="term" value="F:DNA binding"/>
    <property type="evidence" value="ECO:0007669"/>
    <property type="project" value="UniProtKB-KW"/>
</dbReference>
<evidence type="ECO:0000256" key="2">
    <source>
        <dbReference type="ARBA" id="ARBA00022723"/>
    </source>
</evidence>
<evidence type="ECO:0000256" key="8">
    <source>
        <dbReference type="SAM" id="MobiDB-lite"/>
    </source>
</evidence>
<feature type="region of interest" description="Disordered" evidence="8">
    <location>
        <begin position="882"/>
        <end position="971"/>
    </location>
</feature>
<dbReference type="GO" id="GO:0008270">
    <property type="term" value="F:zinc ion binding"/>
    <property type="evidence" value="ECO:0007669"/>
    <property type="project" value="InterPro"/>
</dbReference>
<protein>
    <recommendedName>
        <fullName evidence="9">Xylanolytic transcriptional activator regulatory domain-containing protein</fullName>
    </recommendedName>
</protein>
<evidence type="ECO:0000256" key="3">
    <source>
        <dbReference type="ARBA" id="ARBA00022833"/>
    </source>
</evidence>
<feature type="region of interest" description="Disordered" evidence="8">
    <location>
        <begin position="814"/>
        <end position="840"/>
    </location>
</feature>
<dbReference type="PANTHER" id="PTHR31313:SF78">
    <property type="entry name" value="TRANSCRIPTION FACTOR DOMAIN-CONTAINING PROTEIN"/>
    <property type="match status" value="1"/>
</dbReference>
<keyword evidence="2" id="KW-0479">Metal-binding</keyword>
<organism evidence="10 11">
    <name type="scientific">Botryobasidium botryosum (strain FD-172 SS1)</name>
    <dbReference type="NCBI Taxonomy" id="930990"/>
    <lineage>
        <taxon>Eukaryota</taxon>
        <taxon>Fungi</taxon>
        <taxon>Dikarya</taxon>
        <taxon>Basidiomycota</taxon>
        <taxon>Agaricomycotina</taxon>
        <taxon>Agaricomycetes</taxon>
        <taxon>Cantharellales</taxon>
        <taxon>Botryobasidiaceae</taxon>
        <taxon>Botryobasidium</taxon>
    </lineage>
</organism>
<dbReference type="InParanoid" id="A0A067MCL2"/>
<keyword evidence="4" id="KW-0805">Transcription regulation</keyword>
<dbReference type="GO" id="GO:0000981">
    <property type="term" value="F:DNA-binding transcription factor activity, RNA polymerase II-specific"/>
    <property type="evidence" value="ECO:0007669"/>
    <property type="project" value="InterPro"/>
</dbReference>
<keyword evidence="3" id="KW-0862">Zinc</keyword>
<evidence type="ECO:0000313" key="10">
    <source>
        <dbReference type="EMBL" id="KDQ12430.1"/>
    </source>
</evidence>
<dbReference type="OrthoDB" id="2123952at2759"/>
<feature type="domain" description="Xylanolytic transcriptional activator regulatory" evidence="9">
    <location>
        <begin position="583"/>
        <end position="673"/>
    </location>
</feature>
<keyword evidence="5" id="KW-0238">DNA-binding</keyword>
<feature type="domain" description="Xylanolytic transcriptional activator regulatory" evidence="9">
    <location>
        <begin position="470"/>
        <end position="549"/>
    </location>
</feature>
<evidence type="ECO:0000256" key="4">
    <source>
        <dbReference type="ARBA" id="ARBA00023015"/>
    </source>
</evidence>
<dbReference type="STRING" id="930990.A0A067MCL2"/>
<evidence type="ECO:0000256" key="5">
    <source>
        <dbReference type="ARBA" id="ARBA00023125"/>
    </source>
</evidence>
<keyword evidence="7" id="KW-0539">Nucleus</keyword>
<comment type="subcellular location">
    <subcellularLocation>
        <location evidence="1">Nucleus</location>
    </subcellularLocation>
</comment>